<sequence>MRRDRPCGWQCRCGQRVLPDFLDWRASQAVAASATSPGYARRRLSQETSVSAEFLQSLDEPLADTTSPAGKMILTVFGGIAEFERSLILARMEEGRKAATARNVAFGR</sequence>
<comment type="caution">
    <text evidence="2">The sequence shown here is derived from an EMBL/GenBank/DDBJ whole genome shotgun (WGS) entry which is preliminary data.</text>
</comment>
<protein>
    <recommendedName>
        <fullName evidence="1">Resolvase/invertase-type recombinase catalytic domain-containing protein</fullName>
    </recommendedName>
</protein>
<evidence type="ECO:0000259" key="1">
    <source>
        <dbReference type="Pfam" id="PF00239"/>
    </source>
</evidence>
<feature type="domain" description="Resolvase/invertase-type recombinase catalytic" evidence="1">
    <location>
        <begin position="55"/>
        <end position="103"/>
    </location>
</feature>
<evidence type="ECO:0000313" key="2">
    <source>
        <dbReference type="EMBL" id="MXY33361.1"/>
    </source>
</evidence>
<dbReference type="GO" id="GO:0000150">
    <property type="term" value="F:DNA strand exchange activity"/>
    <property type="evidence" value="ECO:0007669"/>
    <property type="project" value="InterPro"/>
</dbReference>
<proteinExistence type="predicted"/>
<dbReference type="SUPFAM" id="SSF53041">
    <property type="entry name" value="Resolvase-like"/>
    <property type="match status" value="1"/>
</dbReference>
<dbReference type="InterPro" id="IPR036162">
    <property type="entry name" value="Resolvase-like_N_sf"/>
</dbReference>
<feature type="non-terminal residue" evidence="2">
    <location>
        <position position="108"/>
    </location>
</feature>
<reference evidence="2" key="1">
    <citation type="submission" date="2019-09" db="EMBL/GenBank/DDBJ databases">
        <title>Characterisation of the sponge microbiome using genome-centric metagenomics.</title>
        <authorList>
            <person name="Engelberts J.P."/>
            <person name="Robbins S.J."/>
            <person name="De Goeij J.M."/>
            <person name="Aranda M."/>
            <person name="Bell S.C."/>
            <person name="Webster N.S."/>
        </authorList>
    </citation>
    <scope>NUCLEOTIDE SEQUENCE</scope>
    <source>
        <strain evidence="2">SB0664_bin_43</strain>
    </source>
</reference>
<dbReference type="AlphaFoldDB" id="A0A6B0XXF6"/>
<dbReference type="EMBL" id="VXRY01000181">
    <property type="protein sequence ID" value="MXY33361.1"/>
    <property type="molecule type" value="Genomic_DNA"/>
</dbReference>
<dbReference type="InterPro" id="IPR006119">
    <property type="entry name" value="Resolv_N"/>
</dbReference>
<accession>A0A6B0XXF6</accession>
<name>A0A6B0XXF6_9RHOB</name>
<dbReference type="GO" id="GO:0003677">
    <property type="term" value="F:DNA binding"/>
    <property type="evidence" value="ECO:0007669"/>
    <property type="project" value="InterPro"/>
</dbReference>
<dbReference type="Gene3D" id="6.10.250.10">
    <property type="match status" value="1"/>
</dbReference>
<dbReference type="Pfam" id="PF00239">
    <property type="entry name" value="Resolvase"/>
    <property type="match status" value="1"/>
</dbReference>
<gene>
    <name evidence="2" type="ORF">F4Y60_04575</name>
</gene>
<organism evidence="2">
    <name type="scientific">Boseongicola sp. SB0664_bin_43</name>
    <dbReference type="NCBI Taxonomy" id="2604844"/>
    <lineage>
        <taxon>Bacteria</taxon>
        <taxon>Pseudomonadati</taxon>
        <taxon>Pseudomonadota</taxon>
        <taxon>Alphaproteobacteria</taxon>
        <taxon>Rhodobacterales</taxon>
        <taxon>Paracoccaceae</taxon>
        <taxon>Boseongicola</taxon>
    </lineage>
</organism>